<sequence>MNDDSKNPPRSCTSCRARKIRCDKVKPSCHACLRNRLSCEYPTATRRAAPRPRRDAVLMQRLVKLEAIIGELSGVGGGSAVGELGGARSESDTRGRSLEAWGSQGGSGDMTRESGEVEAELGKLFVSEGKSRYIGPKFWASLIEEVADLKSLLDESPPATVASPTSPDATSSVPSSPLFGSATENLSMFHPTPTESVQLYKRYLVAVDPVARLLHKPTFEPKLARLQENGPESEDLHADRGFEALVFSIYYAAVNSLRPDKVLQMFGVDKPSLLNRYRVAVEHALANAGFLQSEELTTLQALVLFITCSRAVDDTRTPWVLVGVAIRIAQSMGLHRDGSIFRINPLETEIRRRLWYEICLLDLRTAEAHGSDPGISTQSYDTRLPLNIEDADILPNSAYPITPRKGFTEMTFCLVLYEVLDCFRVVVRSTPGAVKVKGVEQPTLEEKEKMLDELALRLAAKYQVELDLTIPIQKITDMVIRLIVGKALLSLYHPLRHFKDGSLLSQGKKDKLFRTAVEALECSTSLVRDPDVVRYEQWNWLSQKYNHAQAASLVLSELVVRPPFGTDMVERAWVAVDLLLGTEPWSRENPIMAERVWKPLGKLRDKALARRRRALQETGMAQRQKPSASLSIGESDIWEGIVVEDVPIDWGEWDEMFQYIDEH</sequence>
<dbReference type="InterPro" id="IPR036864">
    <property type="entry name" value="Zn2-C6_fun-type_DNA-bd_sf"/>
</dbReference>
<dbReference type="SUPFAM" id="SSF57701">
    <property type="entry name" value="Zn2/Cys6 DNA-binding domain"/>
    <property type="match status" value="1"/>
</dbReference>
<dbReference type="PANTHER" id="PTHR31001:SF77">
    <property type="entry name" value="TRANSCRIPTION FACTOR, PUTATIVE (AFU_ORTHOLOGUE AFUA_3G12940)-RELATED"/>
    <property type="match status" value="1"/>
</dbReference>
<dbReference type="PROSITE" id="PS00463">
    <property type="entry name" value="ZN2_CY6_FUNGAL_1"/>
    <property type="match status" value="1"/>
</dbReference>
<keyword evidence="3" id="KW-0539">Nucleus</keyword>
<dbReference type="CDD" id="cd00067">
    <property type="entry name" value="GAL4"/>
    <property type="match status" value="1"/>
</dbReference>
<protein>
    <submittedName>
        <fullName evidence="6">(Perigord truffle) hypothetical protein</fullName>
    </submittedName>
</protein>
<evidence type="ECO:0000259" key="5">
    <source>
        <dbReference type="PROSITE" id="PS50048"/>
    </source>
</evidence>
<dbReference type="GeneID" id="9185174"/>
<organism evidence="6 7">
    <name type="scientific">Tuber melanosporum (strain Mel28)</name>
    <name type="common">Perigord black truffle</name>
    <dbReference type="NCBI Taxonomy" id="656061"/>
    <lineage>
        <taxon>Eukaryota</taxon>
        <taxon>Fungi</taxon>
        <taxon>Dikarya</taxon>
        <taxon>Ascomycota</taxon>
        <taxon>Pezizomycotina</taxon>
        <taxon>Pezizomycetes</taxon>
        <taxon>Pezizales</taxon>
        <taxon>Tuberaceae</taxon>
        <taxon>Tuber</taxon>
    </lineage>
</organism>
<evidence type="ECO:0000313" key="7">
    <source>
        <dbReference type="Proteomes" id="UP000006911"/>
    </source>
</evidence>
<proteinExistence type="predicted"/>
<dbReference type="Pfam" id="PF04082">
    <property type="entry name" value="Fungal_trans"/>
    <property type="match status" value="1"/>
</dbReference>
<dbReference type="RefSeq" id="XP_002841647.1">
    <property type="nucleotide sequence ID" value="XM_002841601.1"/>
</dbReference>
<dbReference type="AlphaFoldDB" id="D5GMU5"/>
<dbReference type="SMART" id="SM00066">
    <property type="entry name" value="GAL4"/>
    <property type="match status" value="1"/>
</dbReference>
<keyword evidence="2" id="KW-0479">Metal-binding</keyword>
<dbReference type="HOGENOM" id="CLU_004083_7_2_1"/>
<dbReference type="SMART" id="SM00906">
    <property type="entry name" value="Fungal_trans"/>
    <property type="match status" value="1"/>
</dbReference>
<dbReference type="InterPro" id="IPR050613">
    <property type="entry name" value="Sec_Metabolite_Reg"/>
</dbReference>
<dbReference type="Pfam" id="PF00172">
    <property type="entry name" value="Zn_clus"/>
    <property type="match status" value="1"/>
</dbReference>
<dbReference type="PRINTS" id="PR00755">
    <property type="entry name" value="AFLATOXINBRP"/>
</dbReference>
<dbReference type="EMBL" id="FN430359">
    <property type="protein sequence ID" value="CAZ85838.1"/>
    <property type="molecule type" value="Genomic_DNA"/>
</dbReference>
<feature type="domain" description="Zn(2)-C6 fungal-type" evidence="5">
    <location>
        <begin position="11"/>
        <end position="41"/>
    </location>
</feature>
<dbReference type="GO" id="GO:0008270">
    <property type="term" value="F:zinc ion binding"/>
    <property type="evidence" value="ECO:0007669"/>
    <property type="project" value="InterPro"/>
</dbReference>
<evidence type="ECO:0000256" key="1">
    <source>
        <dbReference type="ARBA" id="ARBA00004123"/>
    </source>
</evidence>
<name>D5GMU5_TUBMM</name>
<comment type="subcellular location">
    <subcellularLocation>
        <location evidence="1">Nucleus</location>
    </subcellularLocation>
</comment>
<evidence type="ECO:0000313" key="6">
    <source>
        <dbReference type="EMBL" id="CAZ85838.1"/>
    </source>
</evidence>
<gene>
    <name evidence="6" type="ORF">GSTUM_00010936001</name>
</gene>
<dbReference type="GO" id="GO:0006351">
    <property type="term" value="P:DNA-templated transcription"/>
    <property type="evidence" value="ECO:0007669"/>
    <property type="project" value="InterPro"/>
</dbReference>
<dbReference type="OMA" id="ISRIMMA"/>
<dbReference type="CDD" id="cd12148">
    <property type="entry name" value="fungal_TF_MHR"/>
    <property type="match status" value="1"/>
</dbReference>
<dbReference type="Proteomes" id="UP000006911">
    <property type="component" value="Unassembled WGS sequence"/>
</dbReference>
<evidence type="ECO:0000256" key="4">
    <source>
        <dbReference type="SAM" id="MobiDB-lite"/>
    </source>
</evidence>
<evidence type="ECO:0000256" key="3">
    <source>
        <dbReference type="ARBA" id="ARBA00023242"/>
    </source>
</evidence>
<feature type="region of interest" description="Disordered" evidence="4">
    <location>
        <begin position="156"/>
        <end position="177"/>
    </location>
</feature>
<dbReference type="InterPro" id="IPR001138">
    <property type="entry name" value="Zn2Cys6_DnaBD"/>
</dbReference>
<dbReference type="STRING" id="656061.D5GMU5"/>
<accession>D5GMU5</accession>
<dbReference type="PROSITE" id="PS50048">
    <property type="entry name" value="ZN2_CY6_FUNGAL_2"/>
    <property type="match status" value="1"/>
</dbReference>
<dbReference type="InParanoid" id="D5GMU5"/>
<dbReference type="GO" id="GO:0005634">
    <property type="term" value="C:nucleus"/>
    <property type="evidence" value="ECO:0007669"/>
    <property type="project" value="UniProtKB-SubCell"/>
</dbReference>
<reference evidence="6 7" key="1">
    <citation type="journal article" date="2010" name="Nature">
        <title>Perigord black truffle genome uncovers evolutionary origins and mechanisms of symbiosis.</title>
        <authorList>
            <person name="Martin F."/>
            <person name="Kohler A."/>
            <person name="Murat C."/>
            <person name="Balestrini R."/>
            <person name="Coutinho P.M."/>
            <person name="Jaillon O."/>
            <person name="Montanini B."/>
            <person name="Morin E."/>
            <person name="Noel B."/>
            <person name="Percudani R."/>
            <person name="Porcel B."/>
            <person name="Rubini A."/>
            <person name="Amicucci A."/>
            <person name="Amselem J."/>
            <person name="Anthouard V."/>
            <person name="Arcioni S."/>
            <person name="Artiguenave F."/>
            <person name="Aury J.M."/>
            <person name="Ballario P."/>
            <person name="Bolchi A."/>
            <person name="Brenna A."/>
            <person name="Brun A."/>
            <person name="Buee M."/>
            <person name="Cantarel B."/>
            <person name="Chevalier G."/>
            <person name="Couloux A."/>
            <person name="Da Silva C."/>
            <person name="Denoeud F."/>
            <person name="Duplessis S."/>
            <person name="Ghignone S."/>
            <person name="Hilselberger B."/>
            <person name="Iotti M."/>
            <person name="Marcais B."/>
            <person name="Mello A."/>
            <person name="Miranda M."/>
            <person name="Pacioni G."/>
            <person name="Quesneville H."/>
            <person name="Riccioni C."/>
            <person name="Ruotolo R."/>
            <person name="Splivallo R."/>
            <person name="Stocchi V."/>
            <person name="Tisserant E."/>
            <person name="Viscomi A.R."/>
            <person name="Zambonelli A."/>
            <person name="Zampieri E."/>
            <person name="Henrissat B."/>
            <person name="Lebrun M.H."/>
            <person name="Paolocci F."/>
            <person name="Bonfante P."/>
            <person name="Ottonello S."/>
            <person name="Wincker P."/>
        </authorList>
    </citation>
    <scope>NUCLEOTIDE SEQUENCE [LARGE SCALE GENOMIC DNA]</scope>
    <source>
        <strain evidence="6 7">Mel28</strain>
    </source>
</reference>
<dbReference type="GO" id="GO:0000981">
    <property type="term" value="F:DNA-binding transcription factor activity, RNA polymerase II-specific"/>
    <property type="evidence" value="ECO:0007669"/>
    <property type="project" value="InterPro"/>
</dbReference>
<dbReference type="Gene3D" id="4.10.240.10">
    <property type="entry name" value="Zn(2)-C6 fungal-type DNA-binding domain"/>
    <property type="match status" value="1"/>
</dbReference>
<feature type="region of interest" description="Disordered" evidence="4">
    <location>
        <begin position="84"/>
        <end position="114"/>
    </location>
</feature>
<keyword evidence="7" id="KW-1185">Reference proteome</keyword>
<evidence type="ECO:0000256" key="2">
    <source>
        <dbReference type="ARBA" id="ARBA00022723"/>
    </source>
</evidence>
<dbReference type="KEGG" id="tml:GSTUM_00010936001"/>
<dbReference type="GO" id="GO:0003677">
    <property type="term" value="F:DNA binding"/>
    <property type="evidence" value="ECO:0007669"/>
    <property type="project" value="InterPro"/>
</dbReference>
<dbReference type="InterPro" id="IPR007219">
    <property type="entry name" value="XnlR_reg_dom"/>
</dbReference>
<dbReference type="eggNOG" id="ENOG502SIT3">
    <property type="taxonomic scope" value="Eukaryota"/>
</dbReference>
<dbReference type="PANTHER" id="PTHR31001">
    <property type="entry name" value="UNCHARACTERIZED TRANSCRIPTIONAL REGULATORY PROTEIN"/>
    <property type="match status" value="1"/>
</dbReference>